<dbReference type="EMBL" id="CM035428">
    <property type="protein sequence ID" value="KAH7301702.1"/>
    <property type="molecule type" value="Genomic_DNA"/>
</dbReference>
<feature type="region of interest" description="Disordered" evidence="1">
    <location>
        <begin position="461"/>
        <end position="528"/>
    </location>
</feature>
<feature type="region of interest" description="Disordered" evidence="1">
    <location>
        <begin position="141"/>
        <end position="166"/>
    </location>
</feature>
<feature type="compositionally biased region" description="Basic and acidic residues" evidence="1">
    <location>
        <begin position="408"/>
        <end position="417"/>
    </location>
</feature>
<organism evidence="2 3">
    <name type="scientific">Ceratopteris richardii</name>
    <name type="common">Triangle waterfern</name>
    <dbReference type="NCBI Taxonomy" id="49495"/>
    <lineage>
        <taxon>Eukaryota</taxon>
        <taxon>Viridiplantae</taxon>
        <taxon>Streptophyta</taxon>
        <taxon>Embryophyta</taxon>
        <taxon>Tracheophyta</taxon>
        <taxon>Polypodiopsida</taxon>
        <taxon>Polypodiidae</taxon>
        <taxon>Polypodiales</taxon>
        <taxon>Pteridineae</taxon>
        <taxon>Pteridaceae</taxon>
        <taxon>Parkerioideae</taxon>
        <taxon>Ceratopteris</taxon>
    </lineage>
</organism>
<gene>
    <name evidence="2" type="ORF">KP509_23G038500</name>
</gene>
<accession>A0A8T2RZI2</accession>
<feature type="region of interest" description="Disordered" evidence="1">
    <location>
        <begin position="1408"/>
        <end position="1452"/>
    </location>
</feature>
<feature type="compositionally biased region" description="Basic and acidic residues" evidence="1">
    <location>
        <begin position="1155"/>
        <end position="1171"/>
    </location>
</feature>
<dbReference type="OrthoDB" id="2020180at2759"/>
<feature type="compositionally biased region" description="Polar residues" evidence="1">
    <location>
        <begin position="1206"/>
        <end position="1220"/>
    </location>
</feature>
<feature type="region of interest" description="Disordered" evidence="1">
    <location>
        <begin position="1128"/>
        <end position="1252"/>
    </location>
</feature>
<feature type="compositionally biased region" description="Polar residues" evidence="1">
    <location>
        <begin position="1414"/>
        <end position="1427"/>
    </location>
</feature>
<feature type="region of interest" description="Disordered" evidence="1">
    <location>
        <begin position="392"/>
        <end position="449"/>
    </location>
</feature>
<dbReference type="OMA" id="GASEFSW"/>
<evidence type="ECO:0000256" key="1">
    <source>
        <dbReference type="SAM" id="MobiDB-lite"/>
    </source>
</evidence>
<feature type="compositionally biased region" description="Low complexity" evidence="1">
    <location>
        <begin position="919"/>
        <end position="954"/>
    </location>
</feature>
<feature type="compositionally biased region" description="Basic and acidic residues" evidence="1">
    <location>
        <begin position="461"/>
        <end position="483"/>
    </location>
</feature>
<feature type="region of interest" description="Disordered" evidence="1">
    <location>
        <begin position="843"/>
        <end position="862"/>
    </location>
</feature>
<sequence>MKGDTLLDHAEFQLTPRRTRCELIISADGITEKLASGSIKPFIAHLQAAESQFAQGTQIIRLEAGVGYNKRSNDHQNDNRWFCKGTIERFVRFVSTPEVIERVKTTEDELIQLEQVQSALINTFTQTSDRFFYDDAALGHQRGSDGVSWPVPKKVSVDRKDNEPDPSKRELLRAMEARLNALHQDQNAAFSRANAAGFDNDSITDLMTFAEHFGANRLHNACAHFLALSHKNKVDMGGQEYVHSPKYETPGDASLCTQVSFGTKPDFKEEAWLQGAKRKLDFATNKLQTARSGIGIETNNGEPAKRNSDENGGPKVLFAEQMTEGNTCLHQMAQQVEGKPIEGFGWQTEKEKNELPNEGFPKDPDKMVSVRHSNPFLVEKSNSLPALRVRTESAEPCLRSQSSMEFGNAKEESEPCKKKYSFSNPDGSSSMETDNKNNQNAQGDVPTRRLSVQAAISLFESKKKDTSEPPIRRIVKQENRKSLGETCNSPSEKSVLKRWSVPSPCSPAGSSTEEKKADDGGVQIPDSTNFKGMTGFSALQKEADAAPQSCLDGQTREYFKKSLNNLLQLDNVQPERNIKFQNLNTDIEGMKSSFSPSQPSFNIANVSNVRSGPNASAEHNVPIIKADSKVLLKSESEPPVTNVSGKTKATETRPDNQPLVMRTGSNQTTQLEQEPISKEIPKVRNLKDSLSTSTESSVQHVRISRQISPIASLEHVRESVLTSSQSEIVPGMETDTVKKISNSISTLERTEGSGKVSVQKRDDSVEKPMNLNIHMQTLVQMVDQQYSDGSFSMAETAVEQQGEQRGRLYEHYSKLRDEKLRGQHPAKRAEKEAKLKSMQETLERRKAEMEKKSSRLSRRKLHDLHVANSRTENFVHNIVSPSPVTVIEQEDCQIKENDTCQEEYSLKTQDQDLDYSNQTSPASTPRSTRSRYPSTKLHNSTRSLSSPSKSVSSSRNIVRGSTASPLSTSKIGVAATQGKASSLSASMDATTIKVVSNAKDVPKTSLIRAGGSARVHPRVSVSLSEAGTFVDDPKNLVTLGKTEKKEAKHRPSSMRKASSAISRGLSADIGISLESEKDQQEGAGDAIDCKTTQSSSAVQEVKPFLRKGRGIGPGAGPGIMKQKASILTEISKNSEEDMSIQDKEEEDSGSQGSHTKQDEILADSQDLKGMSEDTSNILEGEEFENVQDEDSSSTSLIETLPATVNDELTSPNSRPSTGRTESGDVEASDSHAESASENEKFSSKNVTSQGKLESIRSEAFDSAAQDFNTQAVDCKQKGSTFMLSDILSQRNSDSLSNNAGHVTSSISFREASFLPHGQIGSPFPASAANSYSAMLQRGAVSSRFSPPNVELPPNSPAAWNVSHSSKYMQEPELASSGRRLTGSQKQNFMLPLPPKEPSKGFKRLLHFGRKSRTSETTTDCISASTTSEGDEDADETRESGSQHSDETLQRTRMQKKGFEYSNMGEQFILADQDLSSLEVPSHLHLPILSCVKSICQEEISQKVSILLDLANIRNSKFSQLLRNT</sequence>
<name>A0A8T2RZI2_CERRI</name>
<reference evidence="2 3" key="1">
    <citation type="submission" date="2021-08" db="EMBL/GenBank/DDBJ databases">
        <title>WGS assembly of Ceratopteris richardii.</title>
        <authorList>
            <person name="Marchant D.B."/>
            <person name="Chen G."/>
            <person name="Jenkins J."/>
            <person name="Shu S."/>
            <person name="Leebens-Mack J."/>
            <person name="Grimwood J."/>
            <person name="Schmutz J."/>
            <person name="Soltis P."/>
            <person name="Soltis D."/>
            <person name="Chen Z.-H."/>
        </authorList>
    </citation>
    <scope>NUCLEOTIDE SEQUENCE [LARGE SCALE GENOMIC DNA]</scope>
    <source>
        <strain evidence="2">Whitten #5841</strain>
        <tissue evidence="2">Leaf</tissue>
    </source>
</reference>
<dbReference type="PANTHER" id="PTHR31008">
    <property type="entry name" value="COP1-INTERACTING PROTEIN-RELATED"/>
    <property type="match status" value="1"/>
</dbReference>
<evidence type="ECO:0000313" key="3">
    <source>
        <dbReference type="Proteomes" id="UP000825935"/>
    </source>
</evidence>
<feature type="compositionally biased region" description="Acidic residues" evidence="1">
    <location>
        <begin position="1136"/>
        <end position="1148"/>
    </location>
</feature>
<feature type="compositionally biased region" description="Basic and acidic residues" evidence="1">
    <location>
        <begin position="1228"/>
        <end position="1242"/>
    </location>
</feature>
<feature type="compositionally biased region" description="Polar residues" evidence="1">
    <location>
        <begin position="421"/>
        <end position="442"/>
    </location>
</feature>
<feature type="compositionally biased region" description="Basic and acidic residues" evidence="1">
    <location>
        <begin position="155"/>
        <end position="166"/>
    </location>
</feature>
<feature type="compositionally biased region" description="Basic and acidic residues" evidence="1">
    <location>
        <begin position="1436"/>
        <end position="1449"/>
    </location>
</feature>
<feature type="region of interest" description="Disordered" evidence="1">
    <location>
        <begin position="819"/>
        <end position="838"/>
    </location>
</feature>
<comment type="caution">
    <text evidence="2">The sequence shown here is derived from an EMBL/GenBank/DDBJ whole genome shotgun (WGS) entry which is preliminary data.</text>
</comment>
<dbReference type="PANTHER" id="PTHR31008:SF15">
    <property type="entry name" value="GPI-ANCHORED ADHESIN-LIKE PROTEIN"/>
    <property type="match status" value="1"/>
</dbReference>
<feature type="region of interest" description="Disordered" evidence="1">
    <location>
        <begin position="635"/>
        <end position="662"/>
    </location>
</feature>
<feature type="compositionally biased region" description="Polar residues" evidence="1">
    <location>
        <begin position="955"/>
        <end position="966"/>
    </location>
</feature>
<dbReference type="Proteomes" id="UP000825935">
    <property type="component" value="Chromosome 23"/>
</dbReference>
<evidence type="ECO:0000313" key="2">
    <source>
        <dbReference type="EMBL" id="KAH7301702.1"/>
    </source>
</evidence>
<protein>
    <submittedName>
        <fullName evidence="2">Uncharacterized protein</fullName>
    </submittedName>
</protein>
<feature type="region of interest" description="Disordered" evidence="1">
    <location>
        <begin position="1103"/>
        <end position="1122"/>
    </location>
</feature>
<proteinExistence type="predicted"/>
<feature type="region of interest" description="Disordered" evidence="1">
    <location>
        <begin position="907"/>
        <end position="966"/>
    </location>
</feature>
<feature type="compositionally biased region" description="Basic and acidic residues" evidence="1">
    <location>
        <begin position="843"/>
        <end position="853"/>
    </location>
</feature>
<feature type="compositionally biased region" description="Acidic residues" evidence="1">
    <location>
        <begin position="1179"/>
        <end position="1191"/>
    </location>
</feature>
<feature type="region of interest" description="Disordered" evidence="1">
    <location>
        <begin position="1077"/>
        <end position="1098"/>
    </location>
</feature>
<keyword evidence="3" id="KW-1185">Reference proteome</keyword>